<dbReference type="Pfam" id="PF19263">
    <property type="entry name" value="DUF5906"/>
    <property type="match status" value="1"/>
</dbReference>
<keyword evidence="7" id="KW-1185">Reference proteome</keyword>
<dbReference type="InterPro" id="IPR014015">
    <property type="entry name" value="Helicase_SF3_DNA-vir"/>
</dbReference>
<dbReference type="EMBL" id="SJPP01000005">
    <property type="protein sequence ID" value="TWU04181.1"/>
    <property type="molecule type" value="Genomic_DNA"/>
</dbReference>
<dbReference type="NCBIfam" id="TIGR01613">
    <property type="entry name" value="primase_Cterm"/>
    <property type="match status" value="1"/>
</dbReference>
<dbReference type="Pfam" id="PF03288">
    <property type="entry name" value="Pox_D5"/>
    <property type="match status" value="1"/>
</dbReference>
<evidence type="ECO:0000256" key="1">
    <source>
        <dbReference type="ARBA" id="ARBA00022741"/>
    </source>
</evidence>
<gene>
    <name evidence="6" type="ORF">CA54_60630</name>
</gene>
<name>A0A5C6AXI2_9PLAN</name>
<reference evidence="6 7" key="1">
    <citation type="submission" date="2019-02" db="EMBL/GenBank/DDBJ databases">
        <title>Deep-cultivation of Planctomycetes and their phenomic and genomic characterization uncovers novel biology.</title>
        <authorList>
            <person name="Wiegand S."/>
            <person name="Jogler M."/>
            <person name="Boedeker C."/>
            <person name="Pinto D."/>
            <person name="Vollmers J."/>
            <person name="Rivas-Marin E."/>
            <person name="Kohn T."/>
            <person name="Peeters S.H."/>
            <person name="Heuer A."/>
            <person name="Rast P."/>
            <person name="Oberbeckmann S."/>
            <person name="Bunk B."/>
            <person name="Jeske O."/>
            <person name="Meyerdierks A."/>
            <person name="Storesund J.E."/>
            <person name="Kallscheuer N."/>
            <person name="Luecker S."/>
            <person name="Lage O.M."/>
            <person name="Pohl T."/>
            <person name="Merkel B.J."/>
            <person name="Hornburger P."/>
            <person name="Mueller R.-W."/>
            <person name="Bruemmer F."/>
            <person name="Labrenz M."/>
            <person name="Spormann A.M."/>
            <person name="Op Den Camp H."/>
            <person name="Overmann J."/>
            <person name="Amann R."/>
            <person name="Jetten M.S.M."/>
            <person name="Mascher T."/>
            <person name="Medema M.H."/>
            <person name="Devos D.P."/>
            <person name="Kaster A.-K."/>
            <person name="Ovreas L."/>
            <person name="Rohde M."/>
            <person name="Galperin M.Y."/>
            <person name="Jogler C."/>
        </authorList>
    </citation>
    <scope>NUCLEOTIDE SEQUENCE [LARGE SCALE GENOMIC DNA]</scope>
    <source>
        <strain evidence="6 7">CA54</strain>
    </source>
</reference>
<evidence type="ECO:0000313" key="7">
    <source>
        <dbReference type="Proteomes" id="UP000320735"/>
    </source>
</evidence>
<dbReference type="SUPFAM" id="SSF52540">
    <property type="entry name" value="P-loop containing nucleoside triphosphate hydrolases"/>
    <property type="match status" value="1"/>
</dbReference>
<dbReference type="InterPro" id="IPR004968">
    <property type="entry name" value="DNA_primase/NTPase_C"/>
</dbReference>
<dbReference type="Gene3D" id="3.40.50.300">
    <property type="entry name" value="P-loop containing nucleotide triphosphate hydrolases"/>
    <property type="match status" value="1"/>
</dbReference>
<dbReference type="GO" id="GO:0005524">
    <property type="term" value="F:ATP binding"/>
    <property type="evidence" value="ECO:0007669"/>
    <property type="project" value="UniProtKB-KW"/>
</dbReference>
<dbReference type="AlphaFoldDB" id="A0A5C6AXI2"/>
<keyword evidence="4" id="KW-0067">ATP-binding</keyword>
<dbReference type="PROSITE" id="PS51206">
    <property type="entry name" value="SF3_HELICASE_1"/>
    <property type="match status" value="1"/>
</dbReference>
<dbReference type="InterPro" id="IPR051620">
    <property type="entry name" value="ORF904-like_C"/>
</dbReference>
<feature type="domain" description="SF3 helicase" evidence="5">
    <location>
        <begin position="49"/>
        <end position="206"/>
    </location>
</feature>
<keyword evidence="1" id="KW-0547">Nucleotide-binding</keyword>
<dbReference type="InterPro" id="IPR027417">
    <property type="entry name" value="P-loop_NTPase"/>
</dbReference>
<evidence type="ECO:0000259" key="5">
    <source>
        <dbReference type="PROSITE" id="PS51206"/>
    </source>
</evidence>
<evidence type="ECO:0000256" key="3">
    <source>
        <dbReference type="ARBA" id="ARBA00022806"/>
    </source>
</evidence>
<dbReference type="InterPro" id="IPR045455">
    <property type="entry name" value="NrS-1_pol-like_helicase"/>
</dbReference>
<evidence type="ECO:0000256" key="2">
    <source>
        <dbReference type="ARBA" id="ARBA00022801"/>
    </source>
</evidence>
<keyword evidence="2" id="KW-0378">Hydrolase</keyword>
<protein>
    <recommendedName>
        <fullName evidence="5">SF3 helicase domain-containing protein</fullName>
    </recommendedName>
</protein>
<dbReference type="InterPro" id="IPR006500">
    <property type="entry name" value="Helicase_put_C_phage/plasmid"/>
</dbReference>
<evidence type="ECO:0000313" key="6">
    <source>
        <dbReference type="EMBL" id="TWU04181.1"/>
    </source>
</evidence>
<keyword evidence="3" id="KW-0347">Helicase</keyword>
<accession>A0A5C6AXI2</accession>
<dbReference type="Proteomes" id="UP000320735">
    <property type="component" value="Unassembled WGS sequence"/>
</dbReference>
<comment type="caution">
    <text evidence="6">The sequence shown here is derived from an EMBL/GenBank/DDBJ whole genome shotgun (WGS) entry which is preliminary data.</text>
</comment>
<dbReference type="PANTHER" id="PTHR35372">
    <property type="entry name" value="ATP BINDING PROTEIN-RELATED"/>
    <property type="match status" value="1"/>
</dbReference>
<dbReference type="GO" id="GO:0016787">
    <property type="term" value="F:hydrolase activity"/>
    <property type="evidence" value="ECO:0007669"/>
    <property type="project" value="UniProtKB-KW"/>
</dbReference>
<sequence length="328" mass="36320">MLHLPTGNLLISTPRFFTNNALEFDLDPEAPSPQEWLKFVTQLFGNDRESLELLQDWFGYCLTSDTSQQKMLLMVGPTRPGKGTIARVLKELVGTANVYAPTTSGLAGNFGLQPLLGKSLAIVSDARFRGKDISTVVVRLLCVSGEDPLSVDRKFMGSVYLKLPTRFMFLSNELPKLSDASGALAGRFVMLQTTKSFYGLEDHGLTAKLLAELPGIFNWAIEGWKRLRHRGRFFVPASVAEELQAMRDLGSPVGAFVREKCEVGQGLRVNVEDLYSAWVGWCRREGHTVTLSIQTFGRDLKAATATVECRRGTGNVRFYDGITFKEGV</sequence>
<evidence type="ECO:0000256" key="4">
    <source>
        <dbReference type="ARBA" id="ARBA00022840"/>
    </source>
</evidence>
<dbReference type="PANTHER" id="PTHR35372:SF2">
    <property type="entry name" value="SF3 HELICASE DOMAIN-CONTAINING PROTEIN"/>
    <property type="match status" value="1"/>
</dbReference>
<dbReference type="GO" id="GO:0004386">
    <property type="term" value="F:helicase activity"/>
    <property type="evidence" value="ECO:0007669"/>
    <property type="project" value="UniProtKB-KW"/>
</dbReference>
<organism evidence="6 7">
    <name type="scientific">Symmachiella macrocystis</name>
    <dbReference type="NCBI Taxonomy" id="2527985"/>
    <lineage>
        <taxon>Bacteria</taxon>
        <taxon>Pseudomonadati</taxon>
        <taxon>Planctomycetota</taxon>
        <taxon>Planctomycetia</taxon>
        <taxon>Planctomycetales</taxon>
        <taxon>Planctomycetaceae</taxon>
        <taxon>Symmachiella</taxon>
    </lineage>
</organism>
<proteinExistence type="predicted"/>